<proteinExistence type="predicted"/>
<accession>A0A9P6CXK6</accession>
<reference evidence="1" key="1">
    <citation type="submission" date="2020-11" db="EMBL/GenBank/DDBJ databases">
        <authorList>
            <consortium name="DOE Joint Genome Institute"/>
            <person name="Ahrendt S."/>
            <person name="Riley R."/>
            <person name="Andreopoulos W."/>
            <person name="Labutti K."/>
            <person name="Pangilinan J."/>
            <person name="Ruiz-Duenas F.J."/>
            <person name="Barrasa J.M."/>
            <person name="Sanchez-Garcia M."/>
            <person name="Camarero S."/>
            <person name="Miyauchi S."/>
            <person name="Serrano A."/>
            <person name="Linde D."/>
            <person name="Babiker R."/>
            <person name="Drula E."/>
            <person name="Ayuso-Fernandez I."/>
            <person name="Pacheco R."/>
            <person name="Padilla G."/>
            <person name="Ferreira P."/>
            <person name="Barriuso J."/>
            <person name="Kellner H."/>
            <person name="Castanera R."/>
            <person name="Alfaro M."/>
            <person name="Ramirez L."/>
            <person name="Pisabarro A.G."/>
            <person name="Kuo A."/>
            <person name="Tritt A."/>
            <person name="Lipzen A."/>
            <person name="He G."/>
            <person name="Yan M."/>
            <person name="Ng V."/>
            <person name="Cullen D."/>
            <person name="Martin F."/>
            <person name="Rosso M.-N."/>
            <person name="Henrissat B."/>
            <person name="Hibbett D."/>
            <person name="Martinez A.T."/>
            <person name="Grigoriev I.V."/>
        </authorList>
    </citation>
    <scope>NUCLEOTIDE SEQUENCE</scope>
    <source>
        <strain evidence="1">CIRM-BRFM 674</strain>
    </source>
</reference>
<dbReference type="EMBL" id="MU155285">
    <property type="protein sequence ID" value="KAF9476680.1"/>
    <property type="molecule type" value="Genomic_DNA"/>
</dbReference>
<name>A0A9P6CXK6_9AGAR</name>
<protein>
    <submittedName>
        <fullName evidence="1">Uncharacterized protein</fullName>
    </submittedName>
</protein>
<comment type="caution">
    <text evidence="1">The sequence shown here is derived from an EMBL/GenBank/DDBJ whole genome shotgun (WGS) entry which is preliminary data.</text>
</comment>
<sequence>MLNQPRSTRATLALAPPIAEAATVLPPPPTQARARAQVLRRRPQMLPLWPQGLQELPPPALASLVLVQGVPPLRVEPLPLVSLSRLNLGRLPRLVHLLLALLPRARPVPNPCSLEADLGLLDLLLSLELCSSDTLYRFWTDYLRVSLFFSTLLT</sequence>
<keyword evidence="2" id="KW-1185">Reference proteome</keyword>
<dbReference type="AlphaFoldDB" id="A0A9P6CXK6"/>
<gene>
    <name evidence="1" type="ORF">BDN70DRAFT_155031</name>
</gene>
<evidence type="ECO:0000313" key="2">
    <source>
        <dbReference type="Proteomes" id="UP000807469"/>
    </source>
</evidence>
<organism evidence="1 2">
    <name type="scientific">Pholiota conissans</name>
    <dbReference type="NCBI Taxonomy" id="109636"/>
    <lineage>
        <taxon>Eukaryota</taxon>
        <taxon>Fungi</taxon>
        <taxon>Dikarya</taxon>
        <taxon>Basidiomycota</taxon>
        <taxon>Agaricomycotina</taxon>
        <taxon>Agaricomycetes</taxon>
        <taxon>Agaricomycetidae</taxon>
        <taxon>Agaricales</taxon>
        <taxon>Agaricineae</taxon>
        <taxon>Strophariaceae</taxon>
        <taxon>Pholiota</taxon>
    </lineage>
</organism>
<evidence type="ECO:0000313" key="1">
    <source>
        <dbReference type="EMBL" id="KAF9476680.1"/>
    </source>
</evidence>
<dbReference type="Proteomes" id="UP000807469">
    <property type="component" value="Unassembled WGS sequence"/>
</dbReference>